<dbReference type="Gene3D" id="2.40.128.640">
    <property type="match status" value="1"/>
</dbReference>
<gene>
    <name evidence="1" type="ORF">HYN59_04010</name>
</gene>
<protein>
    <recommendedName>
        <fullName evidence="3">Copper resistance protein NlpE</fullName>
    </recommendedName>
</protein>
<evidence type="ECO:0008006" key="3">
    <source>
        <dbReference type="Google" id="ProtNLM"/>
    </source>
</evidence>
<dbReference type="AlphaFoldDB" id="A0A2S1QVS8"/>
<name>A0A2S1QVS8_9FLAO</name>
<dbReference type="RefSeq" id="WP_108777039.1">
    <property type="nucleotide sequence ID" value="NZ_CP029186.1"/>
</dbReference>
<keyword evidence="2" id="KW-1185">Reference proteome</keyword>
<dbReference type="Proteomes" id="UP000244929">
    <property type="component" value="Chromosome"/>
</dbReference>
<sequence>MKSIQLLCLIAALAMIGCKDGEKPTATQDIAPTGATEPAMSPQMPPEKTSAAWMGKYAGVLPCWNECKGLKTEIEVRNDSTYTLSSQALGQEDKPRIFKGTFNFNTAKKTITLDAEGDHLKFLVNDGMLKKLDKFGDPEQGAPQEKYLLKKVQ</sequence>
<dbReference type="OrthoDB" id="5348860at2"/>
<proteinExistence type="predicted"/>
<dbReference type="Pfam" id="PF04170">
    <property type="entry name" value="NlpE"/>
    <property type="match status" value="1"/>
</dbReference>
<reference evidence="1 2" key="1">
    <citation type="submission" date="2018-04" db="EMBL/GenBank/DDBJ databases">
        <title>Genome sequencing of Flavobacterium sp. HYN0059.</title>
        <authorList>
            <person name="Yi H."/>
            <person name="Baek C."/>
        </authorList>
    </citation>
    <scope>NUCLEOTIDE SEQUENCE [LARGE SCALE GENOMIC DNA]</scope>
    <source>
        <strain evidence="1 2">HYN0059</strain>
    </source>
</reference>
<evidence type="ECO:0000313" key="1">
    <source>
        <dbReference type="EMBL" id="AWH84331.1"/>
    </source>
</evidence>
<dbReference type="EMBL" id="CP029186">
    <property type="protein sequence ID" value="AWH84331.1"/>
    <property type="molecule type" value="Genomic_DNA"/>
</dbReference>
<dbReference type="PROSITE" id="PS51257">
    <property type="entry name" value="PROKAR_LIPOPROTEIN"/>
    <property type="match status" value="1"/>
</dbReference>
<dbReference type="InterPro" id="IPR007298">
    <property type="entry name" value="Cu-R_lipoprotein_NlpE"/>
</dbReference>
<dbReference type="KEGG" id="falb:HYN59_04010"/>
<evidence type="ECO:0000313" key="2">
    <source>
        <dbReference type="Proteomes" id="UP000244929"/>
    </source>
</evidence>
<accession>A0A2S1QVS8</accession>
<organism evidence="1 2">
    <name type="scientific">Flavobacterium album</name>
    <dbReference type="NCBI Taxonomy" id="2175091"/>
    <lineage>
        <taxon>Bacteria</taxon>
        <taxon>Pseudomonadati</taxon>
        <taxon>Bacteroidota</taxon>
        <taxon>Flavobacteriia</taxon>
        <taxon>Flavobacteriales</taxon>
        <taxon>Flavobacteriaceae</taxon>
        <taxon>Flavobacterium</taxon>
    </lineage>
</organism>